<dbReference type="SUPFAM" id="SSF103647">
    <property type="entry name" value="TSP type-3 repeat"/>
    <property type="match status" value="1"/>
</dbReference>
<accession>A0A382NYC1</accession>
<dbReference type="Gene3D" id="4.10.1080.10">
    <property type="entry name" value="TSP type-3 repeat"/>
    <property type="match status" value="1"/>
</dbReference>
<proteinExistence type="predicted"/>
<dbReference type="AlphaFoldDB" id="A0A382NYC1"/>
<sequence length="362" mass="39601">LIGSWAFRMDLDTTRTDGPGSYIQADVAEFLADGTGVTNTFARAFTWTLSDSGVVTVTFDDNGATVVLTKYREFSDSIAVHSLGEHASKTISSFRFGFKESATEVDFTSFYGKDLVFSRSDPFLSEPATQADGTRQANYWGYVFNADNTMTNYLKFDQGYLNNGNDVYGDDGWNTRAYTWSLSDGLLSASGCYLYDLDGDGLRDDCLYKAVRNFQLVRASSNRIYYVIHWYWHDDGDVDKPISEMEYVSNYHGFLEVFDANDLDSDGVSNQTDAFVFDTDNDGDPNTSDPDDDGDGVLDVADAFPLISLGGLTDTDGDGRPNDCDSACQALGMTADTDDDGDGVLDSVDAFPLISLGGLTDT</sequence>
<dbReference type="EMBL" id="UINC01103251">
    <property type="protein sequence ID" value="SVC65488.1"/>
    <property type="molecule type" value="Genomic_DNA"/>
</dbReference>
<evidence type="ECO:0000313" key="1">
    <source>
        <dbReference type="EMBL" id="SVC65488.1"/>
    </source>
</evidence>
<dbReference type="GO" id="GO:0005509">
    <property type="term" value="F:calcium ion binding"/>
    <property type="evidence" value="ECO:0007669"/>
    <property type="project" value="InterPro"/>
</dbReference>
<gene>
    <name evidence="1" type="ORF">METZ01_LOCUS318342</name>
</gene>
<reference evidence="1" key="1">
    <citation type="submission" date="2018-05" db="EMBL/GenBank/DDBJ databases">
        <authorList>
            <person name="Lanie J.A."/>
            <person name="Ng W.-L."/>
            <person name="Kazmierczak K.M."/>
            <person name="Andrzejewski T.M."/>
            <person name="Davidsen T.M."/>
            <person name="Wayne K.J."/>
            <person name="Tettelin H."/>
            <person name="Glass J.I."/>
            <person name="Rusch D."/>
            <person name="Podicherti R."/>
            <person name="Tsui H.-C.T."/>
            <person name="Winkler M.E."/>
        </authorList>
    </citation>
    <scope>NUCLEOTIDE SEQUENCE</scope>
</reference>
<dbReference type="InterPro" id="IPR028974">
    <property type="entry name" value="TSP_type-3_rpt"/>
</dbReference>
<feature type="non-terminal residue" evidence="1">
    <location>
        <position position="362"/>
    </location>
</feature>
<organism evidence="1">
    <name type="scientific">marine metagenome</name>
    <dbReference type="NCBI Taxonomy" id="408172"/>
    <lineage>
        <taxon>unclassified sequences</taxon>
        <taxon>metagenomes</taxon>
        <taxon>ecological metagenomes</taxon>
    </lineage>
</organism>
<name>A0A382NYC1_9ZZZZ</name>
<protein>
    <submittedName>
        <fullName evidence="1">Uncharacterized protein</fullName>
    </submittedName>
</protein>
<feature type="non-terminal residue" evidence="1">
    <location>
        <position position="1"/>
    </location>
</feature>